<accession>A0A2P2NAD6</accession>
<proteinExistence type="predicted"/>
<organism evidence="1">
    <name type="scientific">Rhizophora mucronata</name>
    <name type="common">Asiatic mangrove</name>
    <dbReference type="NCBI Taxonomy" id="61149"/>
    <lineage>
        <taxon>Eukaryota</taxon>
        <taxon>Viridiplantae</taxon>
        <taxon>Streptophyta</taxon>
        <taxon>Embryophyta</taxon>
        <taxon>Tracheophyta</taxon>
        <taxon>Spermatophyta</taxon>
        <taxon>Magnoliopsida</taxon>
        <taxon>eudicotyledons</taxon>
        <taxon>Gunneridae</taxon>
        <taxon>Pentapetalae</taxon>
        <taxon>rosids</taxon>
        <taxon>fabids</taxon>
        <taxon>Malpighiales</taxon>
        <taxon>Rhizophoraceae</taxon>
        <taxon>Rhizophora</taxon>
    </lineage>
</organism>
<name>A0A2P2NAD6_RHIMU</name>
<dbReference type="EMBL" id="GGEC01058942">
    <property type="protein sequence ID" value="MBX39426.1"/>
    <property type="molecule type" value="Transcribed_RNA"/>
</dbReference>
<dbReference type="AlphaFoldDB" id="A0A2P2NAD6"/>
<reference evidence="1" key="1">
    <citation type="submission" date="2018-02" db="EMBL/GenBank/DDBJ databases">
        <title>Rhizophora mucronata_Transcriptome.</title>
        <authorList>
            <person name="Meera S.P."/>
            <person name="Sreeshan A."/>
            <person name="Augustine A."/>
        </authorList>
    </citation>
    <scope>NUCLEOTIDE SEQUENCE</scope>
    <source>
        <tissue evidence="1">Leaf</tissue>
    </source>
</reference>
<evidence type="ECO:0000313" key="1">
    <source>
        <dbReference type="EMBL" id="MBX39426.1"/>
    </source>
</evidence>
<sequence length="35" mass="4209">MGTFSFLQFQLARNYLDNFFLSRVGIKLFRFTNES</sequence>
<protein>
    <submittedName>
        <fullName evidence="1">Uncharacterized protein</fullName>
    </submittedName>
</protein>